<dbReference type="Gene3D" id="2.60.40.1120">
    <property type="entry name" value="Carboxypeptidase-like, regulatory domain"/>
    <property type="match status" value="1"/>
</dbReference>
<dbReference type="SUPFAM" id="SSF56935">
    <property type="entry name" value="Porins"/>
    <property type="match status" value="1"/>
</dbReference>
<dbReference type="SUPFAM" id="SSF49464">
    <property type="entry name" value="Carboxypeptidase regulatory domain-like"/>
    <property type="match status" value="1"/>
</dbReference>
<reference evidence="2 3" key="1">
    <citation type="submission" date="2020-08" db="EMBL/GenBank/DDBJ databases">
        <title>Genomic Encyclopedia of Type Strains, Phase IV (KMG-IV): sequencing the most valuable type-strain genomes for metagenomic binning, comparative biology and taxonomic classification.</title>
        <authorList>
            <person name="Goeker M."/>
        </authorList>
    </citation>
    <scope>NUCLEOTIDE SEQUENCE [LARGE SCALE GENOMIC DNA]</scope>
    <source>
        <strain evidence="2 3">DSM 102044</strain>
    </source>
</reference>
<dbReference type="InterPro" id="IPR008969">
    <property type="entry name" value="CarboxyPept-like_regulatory"/>
</dbReference>
<protein>
    <recommendedName>
        <fullName evidence="4">TonB-dependent receptor</fullName>
    </recommendedName>
</protein>
<keyword evidence="1" id="KW-0732">Signal</keyword>
<comment type="caution">
    <text evidence="2">The sequence shown here is derived from an EMBL/GenBank/DDBJ whole genome shotgun (WGS) entry which is preliminary data.</text>
</comment>
<feature type="signal peptide" evidence="1">
    <location>
        <begin position="1"/>
        <end position="19"/>
    </location>
</feature>
<dbReference type="EMBL" id="JACIJO010000002">
    <property type="protein sequence ID" value="MBB6326077.1"/>
    <property type="molecule type" value="Genomic_DNA"/>
</dbReference>
<dbReference type="Pfam" id="PF13620">
    <property type="entry name" value="CarboxypepD_reg"/>
    <property type="match status" value="1"/>
</dbReference>
<sequence>METILKTYLFLMLSLLSFAAKTQTLSQTIRGKVVDQVTQIPMPGATVMVLNTDPLLGEITNELGEFKIPAVPIGSQTLRVSFVGYKDIILPNIQVNSGKEVVLQIALEEDITQIQEFVVTATDKDRTINEMVVVSGRTFSVEEARKFAAAVNDPGRMAISFSGVVGTDDGNNTISVRGNSPNGLLWRMEGIDIPNPNHFVNPGSSGGGVSILSSQLLANSDFLTGAFAAEYGNALSGVFDLNLRKGNNENQEFTVQAGFLGLDLAAEGPIAKNYRGSYLVNYRYSTLSLLSKLGLPLGDFVTNFQDLSFNVYLPTGKKSSISLFGFGGLSDQKSNAESDSLIWESEGDRYSSKFLSNTGAVGIKYSTTLNQSNFLQTTLLASGNTIGDQGSRLDNEYFNEDRYDEKFSNSKITFSSVLNSKLSARSSLRSGIYLNQLYYTLYQENYDKDVKRLVKNIDSDGSTQSIQAFSQWNYRATDRLTVNLGLHYLQLLLNNSNSLEPRASISYELDEKQRLSFGYGLHSQVQPLGTYFAEKEISGQITLPNHDLDLSKSHHFVLGYDRSLNPLLRLKIETYYQHLFQIPIKEGADQTYSIINQEWSFATDPLINKGYGKNYGVEMTLEQFTHNNLYFLLSTSLYNSQYKTQENVWRNTRFNGNLNVTFTGEKEFELRKNRTLGINIRGIYGGGLRTTPILLDESIQKGETVLDDSKAFEEQNPAYFRTDLRLSLKRNKEKSTRIWALDIQNATNRKNIYGRYYEPMDSEIKTSYQAPLIPILSYRVEF</sequence>
<evidence type="ECO:0000313" key="2">
    <source>
        <dbReference type="EMBL" id="MBB6326077.1"/>
    </source>
</evidence>
<evidence type="ECO:0000313" key="3">
    <source>
        <dbReference type="Proteomes" id="UP000588604"/>
    </source>
</evidence>
<evidence type="ECO:0008006" key="4">
    <source>
        <dbReference type="Google" id="ProtNLM"/>
    </source>
</evidence>
<keyword evidence="3" id="KW-1185">Reference proteome</keyword>
<dbReference type="Proteomes" id="UP000588604">
    <property type="component" value="Unassembled WGS sequence"/>
</dbReference>
<dbReference type="Gene3D" id="2.170.130.10">
    <property type="entry name" value="TonB-dependent receptor, plug domain"/>
    <property type="match status" value="1"/>
</dbReference>
<proteinExistence type="predicted"/>
<dbReference type="RefSeq" id="WP_184494706.1">
    <property type="nucleotide sequence ID" value="NZ_JACIJO010000002.1"/>
</dbReference>
<gene>
    <name evidence="2" type="ORF">FHS59_001705</name>
</gene>
<dbReference type="InterPro" id="IPR037066">
    <property type="entry name" value="Plug_dom_sf"/>
</dbReference>
<feature type="chain" id="PRO_5032866881" description="TonB-dependent receptor" evidence="1">
    <location>
        <begin position="20"/>
        <end position="782"/>
    </location>
</feature>
<accession>A0A841MKS5</accession>
<organism evidence="2 3">
    <name type="scientific">Algoriphagus iocasae</name>
    <dbReference type="NCBI Taxonomy" id="1836499"/>
    <lineage>
        <taxon>Bacteria</taxon>
        <taxon>Pseudomonadati</taxon>
        <taxon>Bacteroidota</taxon>
        <taxon>Cytophagia</taxon>
        <taxon>Cytophagales</taxon>
        <taxon>Cyclobacteriaceae</taxon>
        <taxon>Algoriphagus</taxon>
    </lineage>
</organism>
<name>A0A841MKS5_9BACT</name>
<evidence type="ECO:0000256" key="1">
    <source>
        <dbReference type="SAM" id="SignalP"/>
    </source>
</evidence>
<dbReference type="AlphaFoldDB" id="A0A841MKS5"/>